<evidence type="ECO:0000256" key="1">
    <source>
        <dbReference type="SAM" id="MobiDB-lite"/>
    </source>
</evidence>
<gene>
    <name evidence="2" type="ORF">QO018_004256</name>
</gene>
<feature type="region of interest" description="Disordered" evidence="1">
    <location>
        <begin position="66"/>
        <end position="91"/>
    </location>
</feature>
<dbReference type="RefSeq" id="WP_209985895.1">
    <property type="nucleotide sequence ID" value="NZ_JAGINO010000017.1"/>
</dbReference>
<sequence>MAGTDLQGFPIRTINTRARQGALDLAGMVEAAIAKGAAVCRVTPEMIVEYERRAMGIATEAAKARTNRGGNSAAKRATRVRANAWKNGARS</sequence>
<keyword evidence="3" id="KW-1185">Reference proteome</keyword>
<protein>
    <submittedName>
        <fullName evidence="2">Uncharacterized protein</fullName>
    </submittedName>
</protein>
<evidence type="ECO:0000313" key="2">
    <source>
        <dbReference type="EMBL" id="MDQ0535378.1"/>
    </source>
</evidence>
<organism evidence="2 3">
    <name type="scientific">Azospirillum picis</name>
    <dbReference type="NCBI Taxonomy" id="488438"/>
    <lineage>
        <taxon>Bacteria</taxon>
        <taxon>Pseudomonadati</taxon>
        <taxon>Pseudomonadota</taxon>
        <taxon>Alphaproteobacteria</taxon>
        <taxon>Rhodospirillales</taxon>
        <taxon>Azospirillaceae</taxon>
        <taxon>Azospirillum</taxon>
    </lineage>
</organism>
<name>A0ABU0MPH5_9PROT</name>
<evidence type="ECO:0000313" key="3">
    <source>
        <dbReference type="Proteomes" id="UP001244552"/>
    </source>
</evidence>
<dbReference type="Proteomes" id="UP001244552">
    <property type="component" value="Unassembled WGS sequence"/>
</dbReference>
<accession>A0ABU0MPH5</accession>
<comment type="caution">
    <text evidence="2">The sequence shown here is derived from an EMBL/GenBank/DDBJ whole genome shotgun (WGS) entry which is preliminary data.</text>
</comment>
<proteinExistence type="predicted"/>
<reference evidence="2 3" key="1">
    <citation type="submission" date="2023-07" db="EMBL/GenBank/DDBJ databases">
        <title>Genomic Encyclopedia of Type Strains, Phase IV (KMG-IV): sequencing the most valuable type-strain genomes for metagenomic binning, comparative biology and taxonomic classification.</title>
        <authorList>
            <person name="Goeker M."/>
        </authorList>
    </citation>
    <scope>NUCLEOTIDE SEQUENCE [LARGE SCALE GENOMIC DNA]</scope>
    <source>
        <strain evidence="2 3">DSM 19922</strain>
    </source>
</reference>
<dbReference type="EMBL" id="JAUSVU010000017">
    <property type="protein sequence ID" value="MDQ0535378.1"/>
    <property type="molecule type" value="Genomic_DNA"/>
</dbReference>